<dbReference type="Proteomes" id="UP001216579">
    <property type="component" value="Unassembled WGS sequence"/>
</dbReference>
<sequence length="244" mass="27154">MSEHIAPRHILVRANGGASPLHMPSGVWSDPAVESFTAHVGLDDRELQLPTELAAHLRKWSQARPEGGFTKGPELRNHVKAGRNAARALARHLGAAWVVRYFDDSHGTAKFVCWGCDRLHWSRYADDEPPHPLHVAVQAEYRWGPLRAEGFGDFLPDDPAAGLRLTDELVEGLYAWSRDVDALLDRQLATREVEPAAWEALSVHGLRLAGRLAGEIEPGRTVSYEGIVHYPEDLHRRTSPVEPE</sequence>
<comment type="caution">
    <text evidence="1">The sequence shown here is derived from an EMBL/GenBank/DDBJ whole genome shotgun (WGS) entry which is preliminary data.</text>
</comment>
<name>A0ABT5ZIC1_9ACTN</name>
<dbReference type="RefSeq" id="WP_276093103.1">
    <property type="nucleotide sequence ID" value="NZ_JARJBC010000005.1"/>
</dbReference>
<gene>
    <name evidence="1" type="ORF">P3G67_09990</name>
</gene>
<proteinExistence type="predicted"/>
<dbReference type="EMBL" id="JARJBC010000005">
    <property type="protein sequence ID" value="MDF3289567.1"/>
    <property type="molecule type" value="Genomic_DNA"/>
</dbReference>
<reference evidence="1 2" key="1">
    <citation type="submission" date="2023-03" db="EMBL/GenBank/DDBJ databases">
        <title>Draft genome sequence of Streptomyces sp. RB6PN23 isolated from peat swamp forest in Thailand.</title>
        <authorList>
            <person name="Klaysubun C."/>
            <person name="Duangmal K."/>
        </authorList>
    </citation>
    <scope>NUCLEOTIDE SEQUENCE [LARGE SCALE GENOMIC DNA]</scope>
    <source>
        <strain evidence="1 2">RB6PN23</strain>
    </source>
</reference>
<keyword evidence="2" id="KW-1185">Reference proteome</keyword>
<evidence type="ECO:0000313" key="1">
    <source>
        <dbReference type="EMBL" id="MDF3289567.1"/>
    </source>
</evidence>
<accession>A0ABT5ZIC1</accession>
<protein>
    <submittedName>
        <fullName evidence="1">Uncharacterized protein</fullName>
    </submittedName>
</protein>
<evidence type="ECO:0000313" key="2">
    <source>
        <dbReference type="Proteomes" id="UP001216579"/>
    </source>
</evidence>
<organism evidence="1 2">
    <name type="scientific">Streptomyces silvisoli</name>
    <dbReference type="NCBI Taxonomy" id="3034235"/>
    <lineage>
        <taxon>Bacteria</taxon>
        <taxon>Bacillati</taxon>
        <taxon>Actinomycetota</taxon>
        <taxon>Actinomycetes</taxon>
        <taxon>Kitasatosporales</taxon>
        <taxon>Streptomycetaceae</taxon>
        <taxon>Streptomyces</taxon>
    </lineage>
</organism>